<protein>
    <submittedName>
        <fullName evidence="2">GH12635</fullName>
    </submittedName>
</protein>
<feature type="compositionally biased region" description="Acidic residues" evidence="1">
    <location>
        <begin position="41"/>
        <end position="55"/>
    </location>
</feature>
<dbReference type="eggNOG" id="ENOG502TC83">
    <property type="taxonomic scope" value="Eukaryota"/>
</dbReference>
<organism evidence="3">
    <name type="scientific">Drosophila grimshawi</name>
    <name type="common">Hawaiian fruit fly</name>
    <name type="synonym">Idiomyia grimshawi</name>
    <dbReference type="NCBI Taxonomy" id="7222"/>
    <lineage>
        <taxon>Eukaryota</taxon>
        <taxon>Metazoa</taxon>
        <taxon>Ecdysozoa</taxon>
        <taxon>Arthropoda</taxon>
        <taxon>Hexapoda</taxon>
        <taxon>Insecta</taxon>
        <taxon>Pterygota</taxon>
        <taxon>Neoptera</taxon>
        <taxon>Endopterygota</taxon>
        <taxon>Diptera</taxon>
        <taxon>Brachycera</taxon>
        <taxon>Muscomorpha</taxon>
        <taxon>Ephydroidea</taxon>
        <taxon>Drosophilidae</taxon>
        <taxon>Drosophila</taxon>
        <taxon>Hawaiian Drosophila</taxon>
    </lineage>
</organism>
<evidence type="ECO:0000313" key="3">
    <source>
        <dbReference type="Proteomes" id="UP000001070"/>
    </source>
</evidence>
<feature type="region of interest" description="Disordered" evidence="1">
    <location>
        <begin position="1"/>
        <end position="68"/>
    </location>
</feature>
<accession>B4JKC5</accession>
<reference evidence="2 3" key="1">
    <citation type="journal article" date="2007" name="Nature">
        <title>Evolution of genes and genomes on the Drosophila phylogeny.</title>
        <authorList>
            <consortium name="Drosophila 12 Genomes Consortium"/>
            <person name="Clark A.G."/>
            <person name="Eisen M.B."/>
            <person name="Smith D.R."/>
            <person name="Bergman C.M."/>
            <person name="Oliver B."/>
            <person name="Markow T.A."/>
            <person name="Kaufman T.C."/>
            <person name="Kellis M."/>
            <person name="Gelbart W."/>
            <person name="Iyer V.N."/>
            <person name="Pollard D.A."/>
            <person name="Sackton T.B."/>
            <person name="Larracuente A.M."/>
            <person name="Singh N.D."/>
            <person name="Abad J.P."/>
            <person name="Abt D.N."/>
            <person name="Adryan B."/>
            <person name="Aguade M."/>
            <person name="Akashi H."/>
            <person name="Anderson W.W."/>
            <person name="Aquadro C.F."/>
            <person name="Ardell D.H."/>
            <person name="Arguello R."/>
            <person name="Artieri C.G."/>
            <person name="Barbash D.A."/>
            <person name="Barker D."/>
            <person name="Barsanti P."/>
            <person name="Batterham P."/>
            <person name="Batzoglou S."/>
            <person name="Begun D."/>
            <person name="Bhutkar A."/>
            <person name="Blanco E."/>
            <person name="Bosak S.A."/>
            <person name="Bradley R.K."/>
            <person name="Brand A.D."/>
            <person name="Brent M.R."/>
            <person name="Brooks A.N."/>
            <person name="Brown R.H."/>
            <person name="Butlin R.K."/>
            <person name="Caggese C."/>
            <person name="Calvi B.R."/>
            <person name="Bernardo de Carvalho A."/>
            <person name="Caspi A."/>
            <person name="Castrezana S."/>
            <person name="Celniker S.E."/>
            <person name="Chang J.L."/>
            <person name="Chapple C."/>
            <person name="Chatterji S."/>
            <person name="Chinwalla A."/>
            <person name="Civetta A."/>
            <person name="Clifton S.W."/>
            <person name="Comeron J.M."/>
            <person name="Costello J.C."/>
            <person name="Coyne J.A."/>
            <person name="Daub J."/>
            <person name="David R.G."/>
            <person name="Delcher A.L."/>
            <person name="Delehaunty K."/>
            <person name="Do C.B."/>
            <person name="Ebling H."/>
            <person name="Edwards K."/>
            <person name="Eickbush T."/>
            <person name="Evans J.D."/>
            <person name="Filipski A."/>
            <person name="Findeiss S."/>
            <person name="Freyhult E."/>
            <person name="Fulton L."/>
            <person name="Fulton R."/>
            <person name="Garcia A.C."/>
            <person name="Gardiner A."/>
            <person name="Garfield D.A."/>
            <person name="Garvin B.E."/>
            <person name="Gibson G."/>
            <person name="Gilbert D."/>
            <person name="Gnerre S."/>
            <person name="Godfrey J."/>
            <person name="Good R."/>
            <person name="Gotea V."/>
            <person name="Gravely B."/>
            <person name="Greenberg A.J."/>
            <person name="Griffiths-Jones S."/>
            <person name="Gross S."/>
            <person name="Guigo R."/>
            <person name="Gustafson E.A."/>
            <person name="Haerty W."/>
            <person name="Hahn M.W."/>
            <person name="Halligan D.L."/>
            <person name="Halpern A.L."/>
            <person name="Halter G.M."/>
            <person name="Han M.V."/>
            <person name="Heger A."/>
            <person name="Hillier L."/>
            <person name="Hinrichs A.S."/>
            <person name="Holmes I."/>
            <person name="Hoskins R.A."/>
            <person name="Hubisz M.J."/>
            <person name="Hultmark D."/>
            <person name="Huntley M.A."/>
            <person name="Jaffe D.B."/>
            <person name="Jagadeeshan S."/>
            <person name="Jeck W.R."/>
            <person name="Johnson J."/>
            <person name="Jones C.D."/>
            <person name="Jordan W.C."/>
            <person name="Karpen G.H."/>
            <person name="Kataoka E."/>
            <person name="Keightley P.D."/>
            <person name="Kheradpour P."/>
            <person name="Kirkness E.F."/>
            <person name="Koerich L.B."/>
            <person name="Kristiansen K."/>
            <person name="Kudrna D."/>
            <person name="Kulathinal R.J."/>
            <person name="Kumar S."/>
            <person name="Kwok R."/>
            <person name="Lander E."/>
            <person name="Langley C.H."/>
            <person name="Lapoint R."/>
            <person name="Lazzaro B.P."/>
            <person name="Lee S.J."/>
            <person name="Levesque L."/>
            <person name="Li R."/>
            <person name="Lin C.F."/>
            <person name="Lin M.F."/>
            <person name="Lindblad-Toh K."/>
            <person name="Llopart A."/>
            <person name="Long M."/>
            <person name="Low L."/>
            <person name="Lozovsky E."/>
            <person name="Lu J."/>
            <person name="Luo M."/>
            <person name="Machado C.A."/>
            <person name="Makalowski W."/>
            <person name="Marzo M."/>
            <person name="Matsuda M."/>
            <person name="Matzkin L."/>
            <person name="McAllister B."/>
            <person name="McBride C.S."/>
            <person name="McKernan B."/>
            <person name="McKernan K."/>
            <person name="Mendez-Lago M."/>
            <person name="Minx P."/>
            <person name="Mollenhauer M.U."/>
            <person name="Montooth K."/>
            <person name="Mount S.M."/>
            <person name="Mu X."/>
            <person name="Myers E."/>
            <person name="Negre B."/>
            <person name="Newfeld S."/>
            <person name="Nielsen R."/>
            <person name="Noor M.A."/>
            <person name="O'Grady P."/>
            <person name="Pachter L."/>
            <person name="Papaceit M."/>
            <person name="Parisi M.J."/>
            <person name="Parisi M."/>
            <person name="Parts L."/>
            <person name="Pedersen J.S."/>
            <person name="Pesole G."/>
            <person name="Phillippy A.M."/>
            <person name="Ponting C.P."/>
            <person name="Pop M."/>
            <person name="Porcelli D."/>
            <person name="Powell J.R."/>
            <person name="Prohaska S."/>
            <person name="Pruitt K."/>
            <person name="Puig M."/>
            <person name="Quesneville H."/>
            <person name="Ram K.R."/>
            <person name="Rand D."/>
            <person name="Rasmussen M.D."/>
            <person name="Reed L.K."/>
            <person name="Reenan R."/>
            <person name="Reily A."/>
            <person name="Remington K.A."/>
            <person name="Rieger T.T."/>
            <person name="Ritchie M.G."/>
            <person name="Robin C."/>
            <person name="Rogers Y.H."/>
            <person name="Rohde C."/>
            <person name="Rozas J."/>
            <person name="Rubenfield M.J."/>
            <person name="Ruiz A."/>
            <person name="Russo S."/>
            <person name="Salzberg S.L."/>
            <person name="Sanchez-Gracia A."/>
            <person name="Saranga D.J."/>
            <person name="Sato H."/>
            <person name="Schaeffer S.W."/>
            <person name="Schatz M.C."/>
            <person name="Schlenke T."/>
            <person name="Schwartz R."/>
            <person name="Segarra C."/>
            <person name="Singh R.S."/>
            <person name="Sirot L."/>
            <person name="Sirota M."/>
            <person name="Sisneros N.B."/>
            <person name="Smith C.D."/>
            <person name="Smith T.F."/>
            <person name="Spieth J."/>
            <person name="Stage D.E."/>
            <person name="Stark A."/>
            <person name="Stephan W."/>
            <person name="Strausberg R.L."/>
            <person name="Strempel S."/>
            <person name="Sturgill D."/>
            <person name="Sutton G."/>
            <person name="Sutton G.G."/>
            <person name="Tao W."/>
            <person name="Teichmann S."/>
            <person name="Tobari Y.N."/>
            <person name="Tomimura Y."/>
            <person name="Tsolas J.M."/>
            <person name="Valente V.L."/>
            <person name="Venter E."/>
            <person name="Venter J.C."/>
            <person name="Vicario S."/>
            <person name="Vieira F.G."/>
            <person name="Vilella A.J."/>
            <person name="Villasante A."/>
            <person name="Walenz B."/>
            <person name="Wang J."/>
            <person name="Wasserman M."/>
            <person name="Watts T."/>
            <person name="Wilson D."/>
            <person name="Wilson R.K."/>
            <person name="Wing R.A."/>
            <person name="Wolfner M.F."/>
            <person name="Wong A."/>
            <person name="Wong G.K."/>
            <person name="Wu C.I."/>
            <person name="Wu G."/>
            <person name="Yamamoto D."/>
            <person name="Yang H.P."/>
            <person name="Yang S.P."/>
            <person name="Yorke J.A."/>
            <person name="Yoshida K."/>
            <person name="Zdobnov E."/>
            <person name="Zhang P."/>
            <person name="Zhang Y."/>
            <person name="Zimin A.V."/>
            <person name="Baldwin J."/>
            <person name="Abdouelleil A."/>
            <person name="Abdulkadir J."/>
            <person name="Abebe A."/>
            <person name="Abera B."/>
            <person name="Abreu J."/>
            <person name="Acer S.C."/>
            <person name="Aftuck L."/>
            <person name="Alexander A."/>
            <person name="An P."/>
            <person name="Anderson E."/>
            <person name="Anderson S."/>
            <person name="Arachi H."/>
            <person name="Azer M."/>
            <person name="Bachantsang P."/>
            <person name="Barry A."/>
            <person name="Bayul T."/>
            <person name="Berlin A."/>
            <person name="Bessette D."/>
            <person name="Bloom T."/>
            <person name="Blye J."/>
            <person name="Boguslavskiy L."/>
            <person name="Bonnet C."/>
            <person name="Boukhgalter B."/>
            <person name="Bourzgui I."/>
            <person name="Brown A."/>
            <person name="Cahill P."/>
            <person name="Channer S."/>
            <person name="Cheshatsang Y."/>
            <person name="Chuda L."/>
            <person name="Citroen M."/>
            <person name="Collymore A."/>
            <person name="Cooke P."/>
            <person name="Costello M."/>
            <person name="D'Aco K."/>
            <person name="Daza R."/>
            <person name="De Haan G."/>
            <person name="DeGray S."/>
            <person name="DeMaso C."/>
            <person name="Dhargay N."/>
            <person name="Dooley K."/>
            <person name="Dooley E."/>
            <person name="Doricent M."/>
            <person name="Dorje P."/>
            <person name="Dorjee K."/>
            <person name="Dupes A."/>
            <person name="Elong R."/>
            <person name="Falk J."/>
            <person name="Farina A."/>
            <person name="Faro S."/>
            <person name="Ferguson D."/>
            <person name="Fisher S."/>
            <person name="Foley C.D."/>
            <person name="Franke A."/>
            <person name="Friedrich D."/>
            <person name="Gadbois L."/>
            <person name="Gearin G."/>
            <person name="Gearin C.R."/>
            <person name="Giannoukos G."/>
            <person name="Goode T."/>
            <person name="Graham J."/>
            <person name="Grandbois E."/>
            <person name="Grewal S."/>
            <person name="Gyaltsen K."/>
            <person name="Hafez N."/>
            <person name="Hagos B."/>
            <person name="Hall J."/>
            <person name="Henson C."/>
            <person name="Hollinger A."/>
            <person name="Honan T."/>
            <person name="Huard M.D."/>
            <person name="Hughes L."/>
            <person name="Hurhula B."/>
            <person name="Husby M.E."/>
            <person name="Kamat A."/>
            <person name="Kanga B."/>
            <person name="Kashin S."/>
            <person name="Khazanovich D."/>
            <person name="Kisner P."/>
            <person name="Lance K."/>
            <person name="Lara M."/>
            <person name="Lee W."/>
            <person name="Lennon N."/>
            <person name="Letendre F."/>
            <person name="LeVine R."/>
            <person name="Lipovsky A."/>
            <person name="Liu X."/>
            <person name="Liu J."/>
            <person name="Liu S."/>
            <person name="Lokyitsang T."/>
            <person name="Lokyitsang Y."/>
            <person name="Lubonja R."/>
            <person name="Lui A."/>
            <person name="MacDonald P."/>
            <person name="Magnisalis V."/>
            <person name="Maru K."/>
            <person name="Matthews C."/>
            <person name="McCusker W."/>
            <person name="McDonough S."/>
            <person name="Mehta T."/>
            <person name="Meldrim J."/>
            <person name="Meneus L."/>
            <person name="Mihai O."/>
            <person name="Mihalev A."/>
            <person name="Mihova T."/>
            <person name="Mittelman R."/>
            <person name="Mlenga V."/>
            <person name="Montmayeur A."/>
            <person name="Mulrain L."/>
            <person name="Navidi A."/>
            <person name="Naylor J."/>
            <person name="Negash T."/>
            <person name="Nguyen T."/>
            <person name="Nguyen N."/>
            <person name="Nicol R."/>
            <person name="Norbu C."/>
            <person name="Norbu N."/>
            <person name="Novod N."/>
            <person name="O'Neill B."/>
            <person name="Osman S."/>
            <person name="Markiewicz E."/>
            <person name="Oyono O.L."/>
            <person name="Patti C."/>
            <person name="Phunkhang P."/>
            <person name="Pierre F."/>
            <person name="Priest M."/>
            <person name="Raghuraman S."/>
            <person name="Rege F."/>
            <person name="Reyes R."/>
            <person name="Rise C."/>
            <person name="Rogov P."/>
            <person name="Ross K."/>
            <person name="Ryan E."/>
            <person name="Settipalli S."/>
            <person name="Shea T."/>
            <person name="Sherpa N."/>
            <person name="Shi L."/>
            <person name="Shih D."/>
            <person name="Sparrow T."/>
            <person name="Spaulding J."/>
            <person name="Stalker J."/>
            <person name="Stange-Thomann N."/>
            <person name="Stavropoulos S."/>
            <person name="Stone C."/>
            <person name="Strader C."/>
            <person name="Tesfaye S."/>
            <person name="Thomson T."/>
            <person name="Thoulutsang Y."/>
            <person name="Thoulutsang D."/>
            <person name="Topham K."/>
            <person name="Topping I."/>
            <person name="Tsamla T."/>
            <person name="Vassiliev H."/>
            <person name="Vo A."/>
            <person name="Wangchuk T."/>
            <person name="Wangdi T."/>
            <person name="Weiand M."/>
            <person name="Wilkinson J."/>
            <person name="Wilson A."/>
            <person name="Yadav S."/>
            <person name="Young G."/>
            <person name="Yu Q."/>
            <person name="Zembek L."/>
            <person name="Zhong D."/>
            <person name="Zimmer A."/>
            <person name="Zwirko Z."/>
            <person name="Jaffe D.B."/>
            <person name="Alvarez P."/>
            <person name="Brockman W."/>
            <person name="Butler J."/>
            <person name="Chin C."/>
            <person name="Gnerre S."/>
            <person name="Grabherr M."/>
            <person name="Kleber M."/>
            <person name="Mauceli E."/>
            <person name="MacCallum I."/>
        </authorList>
    </citation>
    <scope>NUCLEOTIDE SEQUENCE [LARGE SCALE GENOMIC DNA]</scope>
    <source>
        <strain evidence="3">Tucson 15287-2541.00</strain>
    </source>
</reference>
<dbReference type="AlphaFoldDB" id="B4JKC5"/>
<sequence length="68" mass="7299">MADSCDDDDGDGDGDGAATDAFGGKYDPGNKYNYDNASEQHDDDDDDDDDDDGDDAACNLQRIKIYVP</sequence>
<feature type="compositionally biased region" description="Acidic residues" evidence="1">
    <location>
        <begin position="1"/>
        <end position="14"/>
    </location>
</feature>
<gene>
    <name evidence="2" type="primary">Dgri\GH12635</name>
    <name evidence="2" type="ORF">Dgri_GH12635</name>
</gene>
<dbReference type="EMBL" id="CH916370">
    <property type="protein sequence ID" value="EDW00028.1"/>
    <property type="molecule type" value="Genomic_DNA"/>
</dbReference>
<keyword evidence="3" id="KW-1185">Reference proteome</keyword>
<evidence type="ECO:0000313" key="2">
    <source>
        <dbReference type="EMBL" id="EDW00028.1"/>
    </source>
</evidence>
<evidence type="ECO:0000256" key="1">
    <source>
        <dbReference type="SAM" id="MobiDB-lite"/>
    </source>
</evidence>
<dbReference type="InParanoid" id="B4JKC5"/>
<dbReference type="HOGENOM" id="CLU_2796633_0_0_1"/>
<dbReference type="OMA" id="NASEQHD"/>
<dbReference type="Proteomes" id="UP000001070">
    <property type="component" value="Unassembled WGS sequence"/>
</dbReference>
<proteinExistence type="predicted"/>
<name>B4JKC5_DROGR</name>